<keyword evidence="11" id="KW-1185">Reference proteome</keyword>
<evidence type="ECO:0000256" key="4">
    <source>
        <dbReference type="ARBA" id="ARBA00022884"/>
    </source>
</evidence>
<evidence type="ECO:0000256" key="7">
    <source>
        <dbReference type="ARBA" id="ARBA00035167"/>
    </source>
</evidence>
<dbReference type="OrthoDB" id="9810484at2"/>
<gene>
    <name evidence="9" type="primary">rpsN</name>
    <name evidence="10" type="ORF">B0I28_101240</name>
</gene>
<evidence type="ECO:0000313" key="11">
    <source>
        <dbReference type="Proteomes" id="UP000238176"/>
    </source>
</evidence>
<keyword evidence="3 9" id="KW-0699">rRNA-binding</keyword>
<evidence type="ECO:0000256" key="3">
    <source>
        <dbReference type="ARBA" id="ARBA00022730"/>
    </source>
</evidence>
<dbReference type="HAMAP" id="MF_00537">
    <property type="entry name" value="Ribosomal_uS14_1"/>
    <property type="match status" value="1"/>
</dbReference>
<evidence type="ECO:0000256" key="1">
    <source>
        <dbReference type="ARBA" id="ARBA00003686"/>
    </source>
</evidence>
<dbReference type="AlphaFoldDB" id="A0A2T0UVI1"/>
<dbReference type="NCBIfam" id="NF006477">
    <property type="entry name" value="PRK08881.1"/>
    <property type="match status" value="1"/>
</dbReference>
<dbReference type="FunFam" id="1.10.287.1480:FF:000001">
    <property type="entry name" value="30S ribosomal protein S14"/>
    <property type="match status" value="1"/>
</dbReference>
<protein>
    <recommendedName>
        <fullName evidence="7 9">Small ribosomal subunit protein uS14</fullName>
    </recommendedName>
</protein>
<dbReference type="Proteomes" id="UP000238176">
    <property type="component" value="Unassembled WGS sequence"/>
</dbReference>
<dbReference type="Gene3D" id="1.10.287.1480">
    <property type="match status" value="1"/>
</dbReference>
<name>A0A2T0UVI1_9ACTN</name>
<accession>A0A2T0UVI1</accession>
<dbReference type="InterPro" id="IPR023036">
    <property type="entry name" value="Ribosomal_uS14_bac/plastid"/>
</dbReference>
<comment type="caution">
    <text evidence="10">The sequence shown here is derived from an EMBL/GenBank/DDBJ whole genome shotgun (WGS) entry which is preliminary data.</text>
</comment>
<dbReference type="GO" id="GO:0003735">
    <property type="term" value="F:structural constituent of ribosome"/>
    <property type="evidence" value="ECO:0007669"/>
    <property type="project" value="InterPro"/>
</dbReference>
<evidence type="ECO:0000256" key="9">
    <source>
        <dbReference type="HAMAP-Rule" id="MF_00537"/>
    </source>
</evidence>
<sequence>MAKKSAIAKQRRREVLVDRYRERRSALKRLIAAPGTDPEERAAAVRALQRLPRDSSPVRLRSRDAVDGRPRGVYRKFQLSRVRLRAMAHRGELPGIRKSSW</sequence>
<dbReference type="GO" id="GO:0005737">
    <property type="term" value="C:cytoplasm"/>
    <property type="evidence" value="ECO:0007669"/>
    <property type="project" value="UniProtKB-ARBA"/>
</dbReference>
<keyword evidence="6 9" id="KW-0687">Ribonucleoprotein</keyword>
<dbReference type="SUPFAM" id="SSF57716">
    <property type="entry name" value="Glucocorticoid receptor-like (DNA-binding domain)"/>
    <property type="match status" value="1"/>
</dbReference>
<dbReference type="GO" id="GO:0015935">
    <property type="term" value="C:small ribosomal subunit"/>
    <property type="evidence" value="ECO:0007669"/>
    <property type="project" value="TreeGrafter"/>
</dbReference>
<dbReference type="GO" id="GO:0019843">
    <property type="term" value="F:rRNA binding"/>
    <property type="evidence" value="ECO:0007669"/>
    <property type="project" value="UniProtKB-UniRule"/>
</dbReference>
<dbReference type="Pfam" id="PF00253">
    <property type="entry name" value="Ribosomal_S14"/>
    <property type="match status" value="1"/>
</dbReference>
<evidence type="ECO:0000256" key="8">
    <source>
        <dbReference type="ARBA" id="ARBA00047110"/>
    </source>
</evidence>
<keyword evidence="5 9" id="KW-0689">Ribosomal protein</keyword>
<comment type="similarity">
    <text evidence="2 9">Belongs to the universal ribosomal protein uS14 family.</text>
</comment>
<dbReference type="InterPro" id="IPR001209">
    <property type="entry name" value="Ribosomal_uS14"/>
</dbReference>
<organism evidence="10 11">
    <name type="scientific">Glycomyces artemisiae</name>
    <dbReference type="NCBI Taxonomy" id="1076443"/>
    <lineage>
        <taxon>Bacteria</taxon>
        <taxon>Bacillati</taxon>
        <taxon>Actinomycetota</taxon>
        <taxon>Actinomycetes</taxon>
        <taxon>Glycomycetales</taxon>
        <taxon>Glycomycetaceae</taxon>
        <taxon>Glycomyces</taxon>
    </lineage>
</organism>
<evidence type="ECO:0000256" key="2">
    <source>
        <dbReference type="ARBA" id="ARBA00009083"/>
    </source>
</evidence>
<evidence type="ECO:0000256" key="6">
    <source>
        <dbReference type="ARBA" id="ARBA00023274"/>
    </source>
</evidence>
<proteinExistence type="inferred from homology"/>
<comment type="function">
    <text evidence="1 9">Binds 16S rRNA, required for the assembly of 30S particles and may also be responsible for determining the conformation of the 16S rRNA at the A site.</text>
</comment>
<dbReference type="PANTHER" id="PTHR19836:SF23">
    <property type="entry name" value="SMALL RIBOSOMAL SUBUNIT PROTEIN US14A"/>
    <property type="match status" value="1"/>
</dbReference>
<dbReference type="RefSeq" id="WP_106361991.1">
    <property type="nucleotide sequence ID" value="NZ_PVTJ01000001.1"/>
</dbReference>
<reference evidence="10 11" key="1">
    <citation type="submission" date="2018-03" db="EMBL/GenBank/DDBJ databases">
        <title>Genomic Encyclopedia of Type Strains, Phase III (KMG-III): the genomes of soil and plant-associated and newly described type strains.</title>
        <authorList>
            <person name="Whitman W."/>
        </authorList>
    </citation>
    <scope>NUCLEOTIDE SEQUENCE [LARGE SCALE GENOMIC DNA]</scope>
    <source>
        <strain evidence="10 11">CGMCC 4.7067</strain>
    </source>
</reference>
<dbReference type="EMBL" id="PVTJ01000001">
    <property type="protein sequence ID" value="PRY61916.1"/>
    <property type="molecule type" value="Genomic_DNA"/>
</dbReference>
<evidence type="ECO:0000313" key="10">
    <source>
        <dbReference type="EMBL" id="PRY61916.1"/>
    </source>
</evidence>
<evidence type="ECO:0000256" key="5">
    <source>
        <dbReference type="ARBA" id="ARBA00022980"/>
    </source>
</evidence>
<dbReference type="GO" id="GO:0006412">
    <property type="term" value="P:translation"/>
    <property type="evidence" value="ECO:0007669"/>
    <property type="project" value="UniProtKB-UniRule"/>
</dbReference>
<comment type="subunit">
    <text evidence="8 9">Part of the 30S ribosomal subunit. Contacts proteins S3 and S10.</text>
</comment>
<keyword evidence="4 9" id="KW-0694">RNA-binding</keyword>
<dbReference type="PANTHER" id="PTHR19836">
    <property type="entry name" value="30S RIBOSOMAL PROTEIN S14"/>
    <property type="match status" value="1"/>
</dbReference>